<protein>
    <submittedName>
        <fullName evidence="2">Uncharacterized protein</fullName>
    </submittedName>
</protein>
<organism evidence="2 3">
    <name type="scientific">Enterobacter asburiae</name>
    <dbReference type="NCBI Taxonomy" id="61645"/>
    <lineage>
        <taxon>Bacteria</taxon>
        <taxon>Pseudomonadati</taxon>
        <taxon>Pseudomonadota</taxon>
        <taxon>Gammaproteobacteria</taxon>
        <taxon>Enterobacterales</taxon>
        <taxon>Enterobacteriaceae</taxon>
        <taxon>Enterobacter</taxon>
        <taxon>Enterobacter cloacae complex</taxon>
    </lineage>
</organism>
<dbReference type="EMBL" id="UFYI01000007">
    <property type="protein sequence ID" value="STD18388.1"/>
    <property type="molecule type" value="Genomic_DNA"/>
</dbReference>
<dbReference type="Proteomes" id="UP000255163">
    <property type="component" value="Unassembled WGS sequence"/>
</dbReference>
<keyword evidence="1" id="KW-0472">Membrane</keyword>
<dbReference type="Pfam" id="PF23689">
    <property type="entry name" value="YldA"/>
    <property type="match status" value="1"/>
</dbReference>
<evidence type="ECO:0000313" key="3">
    <source>
        <dbReference type="Proteomes" id="UP000255163"/>
    </source>
</evidence>
<feature type="transmembrane region" description="Helical" evidence="1">
    <location>
        <begin position="6"/>
        <end position="25"/>
    </location>
</feature>
<dbReference type="NCBIfam" id="NF041476">
    <property type="entry name" value="membrane_YldA"/>
    <property type="match status" value="1"/>
</dbReference>
<reference evidence="2 3" key="1">
    <citation type="submission" date="2018-06" db="EMBL/GenBank/DDBJ databases">
        <authorList>
            <consortium name="Pathogen Informatics"/>
            <person name="Doyle S."/>
        </authorList>
    </citation>
    <scope>NUCLEOTIDE SEQUENCE [LARGE SCALE GENOMIC DNA]</scope>
    <source>
        <strain evidence="2 3">NCTC12123</strain>
    </source>
</reference>
<sequence>MSEILAITLIFLIIAAIIVMAVLYLERHS</sequence>
<keyword evidence="1" id="KW-0812">Transmembrane</keyword>
<accession>A0A376F2J2</accession>
<proteinExistence type="predicted"/>
<dbReference type="InterPro" id="IPR048192">
    <property type="entry name" value="YldA-like"/>
</dbReference>
<keyword evidence="1" id="KW-1133">Transmembrane helix</keyword>
<evidence type="ECO:0000256" key="1">
    <source>
        <dbReference type="SAM" id="Phobius"/>
    </source>
</evidence>
<dbReference type="RefSeq" id="WP_274518173.1">
    <property type="nucleotide sequence ID" value="NZ_AP028420.1"/>
</dbReference>
<name>A0A376F2J2_ENTAS</name>
<dbReference type="AlphaFoldDB" id="A0A376F2J2"/>
<gene>
    <name evidence="2" type="ORF">NCTC12123_00558</name>
</gene>
<evidence type="ECO:0000313" key="2">
    <source>
        <dbReference type="EMBL" id="STD18388.1"/>
    </source>
</evidence>